<gene>
    <name evidence="2" type="ORF">mRhiFer1_008618</name>
</gene>
<protein>
    <submittedName>
        <fullName evidence="2">Uncharacterized protein</fullName>
    </submittedName>
</protein>
<sequence>MGTFLWKISKTLDGRNWPDTGCSRRQQLPGPLRTEAAGHHGRSPSQLRAQTFLLHEDLLERASGSTQRHRQPPALEPGSPWRQLEKGSWAHPLCCFQGLRKYRPVFQLPPLARRPPVLSSGAALGPVLACDHLMDVPGSQGPDGSIPSCSPSPTPAARQLGPLGLWGRFHRKGPALCDCRVFSVKPPTPSANPCVLLSPEQNVNQRLKAKGIEYLSYPQGFLQRMCLTRN</sequence>
<evidence type="ECO:0000313" key="3">
    <source>
        <dbReference type="Proteomes" id="UP000585614"/>
    </source>
</evidence>
<accession>A0A7J7U0W7</accession>
<dbReference type="Proteomes" id="UP000585614">
    <property type="component" value="Unassembled WGS sequence"/>
</dbReference>
<name>A0A7J7U0W7_RHIFE</name>
<dbReference type="AlphaFoldDB" id="A0A7J7U0W7"/>
<reference evidence="2 3" key="1">
    <citation type="journal article" date="2020" name="Nature">
        <title>Six reference-quality genomes reveal evolution of bat adaptations.</title>
        <authorList>
            <person name="Jebb D."/>
            <person name="Huang Z."/>
            <person name="Pippel M."/>
            <person name="Hughes G.M."/>
            <person name="Lavrichenko K."/>
            <person name="Devanna P."/>
            <person name="Winkler S."/>
            <person name="Jermiin L.S."/>
            <person name="Skirmuntt E.C."/>
            <person name="Katzourakis A."/>
            <person name="Burkitt-Gray L."/>
            <person name="Ray D.A."/>
            <person name="Sullivan K.A.M."/>
            <person name="Roscito J.G."/>
            <person name="Kirilenko B.M."/>
            <person name="Davalos L.M."/>
            <person name="Corthals A.P."/>
            <person name="Power M.L."/>
            <person name="Jones G."/>
            <person name="Ransome R.D."/>
            <person name="Dechmann D.K.N."/>
            <person name="Locatelli A.G."/>
            <person name="Puechmaille S.J."/>
            <person name="Fedrigo O."/>
            <person name="Jarvis E.D."/>
            <person name="Hiller M."/>
            <person name="Vernes S.C."/>
            <person name="Myers E.W."/>
            <person name="Teeling E.C."/>
        </authorList>
    </citation>
    <scope>NUCLEOTIDE SEQUENCE [LARGE SCALE GENOMIC DNA]</scope>
    <source>
        <strain evidence="2">MRhiFer1</strain>
        <tissue evidence="2">Lung</tissue>
    </source>
</reference>
<evidence type="ECO:0000313" key="2">
    <source>
        <dbReference type="EMBL" id="KAF6306513.1"/>
    </source>
</evidence>
<dbReference type="EMBL" id="JACAGC010000017">
    <property type="protein sequence ID" value="KAF6306513.1"/>
    <property type="molecule type" value="Genomic_DNA"/>
</dbReference>
<organism evidence="2 3">
    <name type="scientific">Rhinolophus ferrumequinum</name>
    <name type="common">Greater horseshoe bat</name>
    <dbReference type="NCBI Taxonomy" id="59479"/>
    <lineage>
        <taxon>Eukaryota</taxon>
        <taxon>Metazoa</taxon>
        <taxon>Chordata</taxon>
        <taxon>Craniata</taxon>
        <taxon>Vertebrata</taxon>
        <taxon>Euteleostomi</taxon>
        <taxon>Mammalia</taxon>
        <taxon>Eutheria</taxon>
        <taxon>Laurasiatheria</taxon>
        <taxon>Chiroptera</taxon>
        <taxon>Yinpterochiroptera</taxon>
        <taxon>Rhinolophoidea</taxon>
        <taxon>Rhinolophidae</taxon>
        <taxon>Rhinolophinae</taxon>
        <taxon>Rhinolophus</taxon>
    </lineage>
</organism>
<proteinExistence type="predicted"/>
<evidence type="ECO:0000256" key="1">
    <source>
        <dbReference type="SAM" id="MobiDB-lite"/>
    </source>
</evidence>
<feature type="region of interest" description="Disordered" evidence="1">
    <location>
        <begin position="18"/>
        <end position="44"/>
    </location>
</feature>
<comment type="caution">
    <text evidence="2">The sequence shown here is derived from an EMBL/GenBank/DDBJ whole genome shotgun (WGS) entry which is preliminary data.</text>
</comment>